<dbReference type="InterPro" id="IPR001296">
    <property type="entry name" value="Glyco_trans_1"/>
</dbReference>
<dbReference type="GO" id="GO:0016757">
    <property type="term" value="F:glycosyltransferase activity"/>
    <property type="evidence" value="ECO:0007669"/>
    <property type="project" value="InterPro"/>
</dbReference>
<dbReference type="PANTHER" id="PTHR12526">
    <property type="entry name" value="GLYCOSYLTRANSFERASE"/>
    <property type="match status" value="1"/>
</dbReference>
<protein>
    <recommendedName>
        <fullName evidence="1">Glycosyl transferase family 1 domain-containing protein</fullName>
    </recommendedName>
</protein>
<dbReference type="Gene3D" id="3.40.50.2000">
    <property type="entry name" value="Glycogen Phosphorylase B"/>
    <property type="match status" value="2"/>
</dbReference>
<reference evidence="2 3" key="1">
    <citation type="submission" date="2018-04" db="EMBL/GenBank/DDBJ databases">
        <title>Novel Campyloabacter and Helicobacter Species and Strains.</title>
        <authorList>
            <person name="Mannion A.J."/>
            <person name="Shen Z."/>
            <person name="Fox J.G."/>
        </authorList>
    </citation>
    <scope>NUCLEOTIDE SEQUENCE [LARGE SCALE GENOMIC DNA]</scope>
    <source>
        <strain evidence="2 3">MIT 17-337</strain>
    </source>
</reference>
<dbReference type="RefSeq" id="WP_115543390.1">
    <property type="nucleotide sequence ID" value="NZ_NXLQ01000017.1"/>
</dbReference>
<evidence type="ECO:0000259" key="1">
    <source>
        <dbReference type="Pfam" id="PF00534"/>
    </source>
</evidence>
<dbReference type="Pfam" id="PF00534">
    <property type="entry name" value="Glycos_transf_1"/>
    <property type="match status" value="1"/>
</dbReference>
<keyword evidence="3" id="KW-1185">Reference proteome</keyword>
<organism evidence="2 3">
    <name type="scientific">Helicobacter didelphidarum</name>
    <dbReference type="NCBI Taxonomy" id="2040648"/>
    <lineage>
        <taxon>Bacteria</taxon>
        <taxon>Pseudomonadati</taxon>
        <taxon>Campylobacterota</taxon>
        <taxon>Epsilonproteobacteria</taxon>
        <taxon>Campylobacterales</taxon>
        <taxon>Helicobacteraceae</taxon>
        <taxon>Helicobacter</taxon>
    </lineage>
</organism>
<evidence type="ECO:0000313" key="3">
    <source>
        <dbReference type="Proteomes" id="UP000256379"/>
    </source>
</evidence>
<dbReference type="PANTHER" id="PTHR12526:SF630">
    <property type="entry name" value="GLYCOSYLTRANSFERASE"/>
    <property type="match status" value="1"/>
</dbReference>
<dbReference type="OrthoDB" id="6286688at2"/>
<name>A0A3D8IIB0_9HELI</name>
<evidence type="ECO:0000313" key="2">
    <source>
        <dbReference type="EMBL" id="RDU64898.1"/>
    </source>
</evidence>
<gene>
    <name evidence="2" type="ORF">CQA53_07455</name>
</gene>
<sequence>MKILLTIHNLSYKGGGERVVTNLANEFCKIRGYEVCIMPYYTDEHNLPFAYDIDPRVKVEYLHNFYDIHEKERGIKRILWRWSRHLLINLRLNKKFKDYDIVIESHLSMLYPRFKTKHTKYIKIMHMVIHKWKQKNKYYNRIVFLNQQELERWQPYSDRVIKIPNFPTQLPFDDIVKKIPESSALLPYENTNDFIKARILLAQYFTKKKAEDLEKYSSFSESGKQKTTETQRIYKLIAIGRMEAKANHKGFPRLIQAYSKIAKDFPQWRLEIIGDDCGQKGMLQDMIEKLCMQNFIMLKPFTPHIESIYLESDIFVMSSHSESLPMVLIEASSFGLPLVAYDIVTIRDCFDKNGILVPNNDEEAFCNALSSLMQNERKRIEMGQQGINFVKQKFSKEVVIRQWINLFQDLQQEKQ</sequence>
<dbReference type="SUPFAM" id="SSF53756">
    <property type="entry name" value="UDP-Glycosyltransferase/glycogen phosphorylase"/>
    <property type="match status" value="1"/>
</dbReference>
<feature type="domain" description="Glycosyl transferase family 1" evidence="1">
    <location>
        <begin position="234"/>
        <end position="387"/>
    </location>
</feature>
<dbReference type="Proteomes" id="UP000256379">
    <property type="component" value="Unassembled WGS sequence"/>
</dbReference>
<accession>A0A3D8IIB0</accession>
<dbReference type="EMBL" id="NXLQ01000017">
    <property type="protein sequence ID" value="RDU64898.1"/>
    <property type="molecule type" value="Genomic_DNA"/>
</dbReference>
<proteinExistence type="predicted"/>
<comment type="caution">
    <text evidence="2">The sequence shown here is derived from an EMBL/GenBank/DDBJ whole genome shotgun (WGS) entry which is preliminary data.</text>
</comment>
<dbReference type="AlphaFoldDB" id="A0A3D8IIB0"/>